<reference evidence="3" key="3">
    <citation type="submission" date="2023-04" db="EMBL/GenBank/DDBJ databases">
        <title>WGS assembly of Eucalyptus grandis.</title>
        <authorList>
            <person name="Myburg A."/>
            <person name="Grattapaglia D."/>
            <person name="Tuskan G."/>
            <person name="Hellsten U."/>
            <person name="Hayes R."/>
            <person name="Grimwood J."/>
            <person name="Jenkins J."/>
            <person name="Lindquist E."/>
            <person name="Tice H."/>
            <person name="Bauer D."/>
            <person name="Goodstein D."/>
            <person name="Dubchak I."/>
            <person name="Poliakov A."/>
            <person name="Mizrachi E."/>
            <person name="Kullan A."/>
            <person name="Hussey S."/>
            <person name="Pinard D."/>
            <person name="Van D."/>
            <person name="Singh P."/>
            <person name="Van J."/>
            <person name="Silva-Junior O."/>
            <person name="Togawa R."/>
            <person name="Pappas M."/>
            <person name="Faria D."/>
            <person name="Sansaloni C."/>
            <person name="Petroli C."/>
            <person name="Yang X."/>
            <person name="Ranjan P."/>
            <person name="Tschaplinski T."/>
            <person name="Ye C."/>
            <person name="Li T."/>
            <person name="Sterck L."/>
            <person name="Vanneste K."/>
            <person name="Murat F."/>
            <person name="Soler M."/>
            <person name="Clemente H."/>
            <person name="Saidi N."/>
            <person name="Cassan-Wang H."/>
            <person name="Dunand C."/>
            <person name="Hefer C."/>
            <person name="Bornberg-Bauer E."/>
            <person name="Kersting A."/>
            <person name="Vining K."/>
            <person name="Amarasinghe V."/>
            <person name="Ranik M."/>
            <person name="Naithani S."/>
            <person name="Elser J."/>
            <person name="Boyd A."/>
            <person name="Liston A."/>
            <person name="Spatafora J."/>
            <person name="Dharmwardhana P."/>
            <person name="Raja R."/>
            <person name="Sullivan C."/>
            <person name="Romanel E."/>
            <person name="Alves-Ferreira M."/>
            <person name="Kulheim C."/>
            <person name="Foley W."/>
            <person name="Carocha V."/>
            <person name="Paiva J."/>
            <person name="Kudrna D."/>
            <person name="Brommonschenkel S."/>
            <person name="Pasquali G."/>
            <person name="Byrne M."/>
            <person name="Rigault P."/>
            <person name="Tibbits J."/>
            <person name="Spokevicius A."/>
            <person name="Jones R."/>
            <person name="Steane D."/>
            <person name="Vaillancourt R."/>
            <person name="Potts B."/>
            <person name="Joubert F."/>
            <person name="Barry K."/>
            <person name="Pappas G."/>
            <person name="Strauss S."/>
            <person name="Jaiswal P."/>
            <person name="Grima-Pettenati J."/>
            <person name="Salse J."/>
            <person name="Van D."/>
            <person name="Rokhsar D."/>
            <person name="Schmutz J."/>
        </authorList>
    </citation>
    <scope>NUCLEOTIDE SEQUENCE</scope>
    <source>
        <tissue evidence="3">Leaf extractions</tissue>
    </source>
</reference>
<reference evidence="4" key="1">
    <citation type="submission" date="2013-07" db="EMBL/GenBank/DDBJ databases">
        <title>The genome of Eucalyptus grandis.</title>
        <authorList>
            <person name="Schmutz J."/>
            <person name="Hayes R."/>
            <person name="Myburg A."/>
            <person name="Tuskan G."/>
            <person name="Grattapaglia D."/>
            <person name="Rokhsar D.S."/>
        </authorList>
    </citation>
    <scope>NUCLEOTIDE SEQUENCE</scope>
    <source>
        <tissue evidence="4">Leaf extractions</tissue>
    </source>
</reference>
<accession>A0A058ZV56</accession>
<dbReference type="EMBL" id="MU848334">
    <property type="protein sequence ID" value="KAK2632840.1"/>
    <property type="molecule type" value="Genomic_DNA"/>
</dbReference>
<dbReference type="InterPro" id="IPR029071">
    <property type="entry name" value="Ubiquitin-like_domsf"/>
</dbReference>
<dbReference type="OMA" id="SRINNGF"/>
<evidence type="ECO:0000313" key="5">
    <source>
        <dbReference type="Proteomes" id="UP000030711"/>
    </source>
</evidence>
<sequence length="283" mass="31782">MPRSEIIFRVSDDEWGGDGGGDDNGGDGDGSLREGRMVYRRRSSVSLPFSPLATIVGGISRKSFSYSQLPQEPLKLSVLKLDGSSFDIEVMKMATILELKEAVEHVFSFMPKKGEGKISWRHVWGQFCLCYNGQKLVTETDYIIDYGIKDGDQLRFIRHISSVPSLTKKKSTVWLSASRQSRSSLSRSNSSEKGEETKEGDIENGNLPCDKRGEDLSDDVNSTTANFLEGWFSYSRLAMLEDGRSEGGKVTRSKCVDAFWNRVRTLLVLCVRTPYSQKDSWRD</sequence>
<feature type="domain" description="SNRNP25 ubiquitin-like" evidence="2">
    <location>
        <begin position="74"/>
        <end position="160"/>
    </location>
</feature>
<dbReference type="SUPFAM" id="SSF54236">
    <property type="entry name" value="Ubiquitin-like"/>
    <property type="match status" value="1"/>
</dbReference>
<dbReference type="PANTHER" id="PTHR14942:SF2">
    <property type="entry name" value="UBIQUITIN-LIKE SUPERFAMILY PROTEIN"/>
    <property type="match status" value="1"/>
</dbReference>
<feature type="compositionally biased region" description="Acidic residues" evidence="1">
    <location>
        <begin position="13"/>
        <end position="26"/>
    </location>
</feature>
<dbReference type="Proteomes" id="UP000030711">
    <property type="component" value="Unassembled WGS sequence"/>
</dbReference>
<dbReference type="Gramene" id="KCW45329">
    <property type="protein sequence ID" value="KCW45329"/>
    <property type="gene ID" value="EUGRSUZ_L01003"/>
</dbReference>
<feature type="region of interest" description="Disordered" evidence="1">
    <location>
        <begin position="184"/>
        <end position="215"/>
    </location>
</feature>
<dbReference type="Pfam" id="PF18036">
    <property type="entry name" value="Ubiquitin_4"/>
    <property type="match status" value="1"/>
</dbReference>
<feature type="region of interest" description="Disordered" evidence="1">
    <location>
        <begin position="11"/>
        <end position="33"/>
    </location>
</feature>
<dbReference type="STRING" id="71139.A0A058ZV56"/>
<dbReference type="InParanoid" id="A0A058ZV56"/>
<evidence type="ECO:0000313" key="3">
    <source>
        <dbReference type="EMBL" id="KAK2632840.1"/>
    </source>
</evidence>
<evidence type="ECO:0000313" key="4">
    <source>
        <dbReference type="EMBL" id="KCW45329.1"/>
    </source>
</evidence>
<gene>
    <name evidence="4" type="ORF">EUGRSUZ_L01003</name>
</gene>
<reference evidence="3" key="2">
    <citation type="journal article" date="2014" name="Nature">
        <title>The genome of Eucalyptus grandis.</title>
        <authorList>
            <person name="Myburg A.A."/>
            <person name="Grattapaglia D."/>
            <person name="Tuskan G.A."/>
            <person name="Hellsten U."/>
            <person name="Hayes R.D."/>
            <person name="Grimwood J."/>
            <person name="Jenkins J."/>
            <person name="Lindquist E."/>
            <person name="Tice H."/>
            <person name="Bauer D."/>
            <person name="Goodstein D.M."/>
            <person name="Dubchak I."/>
            <person name="Poliakov A."/>
            <person name="Mizrachi E."/>
            <person name="Kullan A.R."/>
            <person name="Hussey S.G."/>
            <person name="Pinard D."/>
            <person name="van der Merwe K."/>
            <person name="Singh P."/>
            <person name="van Jaarsveld I."/>
            <person name="Silva-Junior O.B."/>
            <person name="Togawa R.C."/>
            <person name="Pappas M.R."/>
            <person name="Faria D.A."/>
            <person name="Sansaloni C.P."/>
            <person name="Petroli C.D."/>
            <person name="Yang X."/>
            <person name="Ranjan P."/>
            <person name="Tschaplinski T.J."/>
            <person name="Ye C.Y."/>
            <person name="Li T."/>
            <person name="Sterck L."/>
            <person name="Vanneste K."/>
            <person name="Murat F."/>
            <person name="Soler M."/>
            <person name="Clemente H.S."/>
            <person name="Saidi N."/>
            <person name="Cassan-Wang H."/>
            <person name="Dunand C."/>
            <person name="Hefer C.A."/>
            <person name="Bornberg-Bauer E."/>
            <person name="Kersting A.R."/>
            <person name="Vining K."/>
            <person name="Amarasinghe V."/>
            <person name="Ranik M."/>
            <person name="Naithani S."/>
            <person name="Elser J."/>
            <person name="Boyd A.E."/>
            <person name="Liston A."/>
            <person name="Spatafora J.W."/>
            <person name="Dharmwardhana P."/>
            <person name="Raja R."/>
            <person name="Sullivan C."/>
            <person name="Romanel E."/>
            <person name="Alves-Ferreira M."/>
            <person name="Kulheim C."/>
            <person name="Foley W."/>
            <person name="Carocha V."/>
            <person name="Paiva J."/>
            <person name="Kudrna D."/>
            <person name="Brommonschenkel S.H."/>
            <person name="Pasquali G."/>
            <person name="Byrne M."/>
            <person name="Rigault P."/>
            <person name="Tibbits J."/>
            <person name="Spokevicius A."/>
            <person name="Jones R.C."/>
            <person name="Steane D.A."/>
            <person name="Vaillancourt R.E."/>
            <person name="Potts B.M."/>
            <person name="Joubert F."/>
            <person name="Barry K."/>
            <person name="Pappas G.J."/>
            <person name="Strauss S.H."/>
            <person name="Jaiswal P."/>
            <person name="Grima-Pettenati J."/>
            <person name="Salse J."/>
            <person name="Van de Peer Y."/>
            <person name="Rokhsar D.S."/>
            <person name="Schmutz J."/>
        </authorList>
    </citation>
    <scope>NUCLEOTIDE SEQUENCE</scope>
    <source>
        <tissue evidence="3">Leaf extractions</tissue>
    </source>
</reference>
<dbReference type="eggNOG" id="ENOG502RH8G">
    <property type="taxonomic scope" value="Eukaryota"/>
</dbReference>
<evidence type="ECO:0000259" key="2">
    <source>
        <dbReference type="Pfam" id="PF18036"/>
    </source>
</evidence>
<organism evidence="4">
    <name type="scientific">Eucalyptus grandis</name>
    <name type="common">Flooded gum</name>
    <dbReference type="NCBI Taxonomy" id="71139"/>
    <lineage>
        <taxon>Eukaryota</taxon>
        <taxon>Viridiplantae</taxon>
        <taxon>Streptophyta</taxon>
        <taxon>Embryophyta</taxon>
        <taxon>Tracheophyta</taxon>
        <taxon>Spermatophyta</taxon>
        <taxon>Magnoliopsida</taxon>
        <taxon>eudicotyledons</taxon>
        <taxon>Gunneridae</taxon>
        <taxon>Pentapetalae</taxon>
        <taxon>rosids</taxon>
        <taxon>malvids</taxon>
        <taxon>Myrtales</taxon>
        <taxon>Myrtaceae</taxon>
        <taxon>Myrtoideae</taxon>
        <taxon>Eucalypteae</taxon>
        <taxon>Eucalyptus</taxon>
    </lineage>
</organism>
<feature type="compositionally biased region" description="Basic and acidic residues" evidence="1">
    <location>
        <begin position="190"/>
        <end position="201"/>
    </location>
</feature>
<dbReference type="InterPro" id="IPR040610">
    <property type="entry name" value="SNRNP25_ubiquitin"/>
</dbReference>
<evidence type="ECO:0000256" key="1">
    <source>
        <dbReference type="SAM" id="MobiDB-lite"/>
    </source>
</evidence>
<proteinExistence type="predicted"/>
<keyword evidence="5" id="KW-1185">Reference proteome</keyword>
<dbReference type="Gene3D" id="3.10.20.90">
    <property type="entry name" value="Phosphatidylinositol 3-kinase Catalytic Subunit, Chain A, domain 1"/>
    <property type="match status" value="1"/>
</dbReference>
<dbReference type="PANTHER" id="PTHR14942">
    <property type="entry name" value="U11/U12 SMALL NUCLEAR RIBONUCLEOPROTEIN 25 KDA PROTEIN"/>
    <property type="match status" value="1"/>
</dbReference>
<dbReference type="CDD" id="cd17058">
    <property type="entry name" value="Ubl_SNRNP25"/>
    <property type="match status" value="1"/>
</dbReference>
<protein>
    <recommendedName>
        <fullName evidence="2">SNRNP25 ubiquitin-like domain-containing protein</fullName>
    </recommendedName>
</protein>
<reference evidence="3" key="4">
    <citation type="submission" date="2023-07" db="EMBL/GenBank/DDBJ databases">
        <authorList>
            <person name="Myburg A.A."/>
            <person name="Grattapaglia D."/>
            <person name="Tuskan G.A."/>
            <person name="Hellsten U."/>
            <person name="Hayes R.D."/>
            <person name="Grimwood J."/>
            <person name="Jenkins J."/>
            <person name="Lindquist E."/>
            <person name="Tice H."/>
            <person name="Bauer D."/>
            <person name="Goodstein D.M."/>
            <person name="Dubchak I."/>
            <person name="Poliakov A."/>
            <person name="Mizrachi E."/>
            <person name="Kullan A.R."/>
            <person name="Hussey S.G."/>
            <person name="Pinard D."/>
            <person name="Van D.M."/>
            <person name="Singh P."/>
            <person name="Van J.I."/>
            <person name="Silva-Junior O.B."/>
            <person name="Togawa R.C."/>
            <person name="Pappas M.R."/>
            <person name="Faria D.A."/>
            <person name="Sansaloni C.P."/>
            <person name="Petroli C.D."/>
            <person name="Yang X."/>
            <person name="Ranjan P."/>
            <person name="Tschaplinski T.J."/>
            <person name="Ye C.Y."/>
            <person name="Li T."/>
            <person name="Sterck L."/>
            <person name="Vanneste K."/>
            <person name="Murat F."/>
            <person name="Soler M."/>
            <person name="Clemente H.S."/>
            <person name="Saidi N."/>
            <person name="Cassan-Wang H."/>
            <person name="Dunand C."/>
            <person name="Hefer C.A."/>
            <person name="Bornberg-Bauer E."/>
            <person name="Kersting A.R."/>
            <person name="Vining K."/>
            <person name="Amarasinghe V."/>
            <person name="Ranik M."/>
            <person name="Naithani S."/>
            <person name="Elser J."/>
            <person name="Boyd A.E."/>
            <person name="Liston A."/>
            <person name="Spatafora J.W."/>
            <person name="Dharmwardhana P."/>
            <person name="Raja R."/>
            <person name="Sullivan C."/>
            <person name="Romanel E."/>
            <person name="Alves-Ferreira M."/>
            <person name="Kulheim C."/>
            <person name="Foley W."/>
            <person name="Carocha V."/>
            <person name="Paiva J."/>
            <person name="Kudrna D."/>
            <person name="Brommonschenkel S.H."/>
            <person name="Pasquali G."/>
            <person name="Byrne M."/>
            <person name="Rigault P."/>
            <person name="Tibbits J."/>
            <person name="Spokevicius A."/>
            <person name="Jones R.C."/>
            <person name="Steane D.A."/>
            <person name="Vaillancourt R.E."/>
            <person name="Potts B.M."/>
            <person name="Joubert F."/>
            <person name="Barry K."/>
            <person name="Pappas G.J."/>
            <person name="Strauss S.H."/>
            <person name="Jaiswal P."/>
            <person name="Grima-Pettenati J."/>
            <person name="Salse J."/>
            <person name="Van D.P."/>
            <person name="Rokhsar D.S."/>
            <person name="Schmutz J."/>
        </authorList>
    </citation>
    <scope>NUCLEOTIDE SEQUENCE</scope>
    <source>
        <tissue evidence="3">Leaf extractions</tissue>
    </source>
</reference>
<dbReference type="GO" id="GO:0000398">
    <property type="term" value="P:mRNA splicing, via spliceosome"/>
    <property type="evidence" value="ECO:0007669"/>
    <property type="project" value="InterPro"/>
</dbReference>
<dbReference type="InterPro" id="IPR039690">
    <property type="entry name" value="SNRNP25"/>
</dbReference>
<dbReference type="EMBL" id="KK198849">
    <property type="protein sequence ID" value="KCW45329.1"/>
    <property type="molecule type" value="Genomic_DNA"/>
</dbReference>
<name>A0A058ZV56_EUCGR</name>
<dbReference type="AlphaFoldDB" id="A0A058ZV56"/>